<dbReference type="Gene3D" id="1.10.10.10">
    <property type="entry name" value="Winged helix-like DNA-binding domain superfamily/Winged helix DNA-binding domain"/>
    <property type="match status" value="1"/>
</dbReference>
<dbReference type="RefSeq" id="WP_257700991.1">
    <property type="nucleotide sequence ID" value="NZ_CP102451.1"/>
</dbReference>
<evidence type="ECO:0000256" key="1">
    <source>
        <dbReference type="ARBA" id="ARBA00009437"/>
    </source>
</evidence>
<proteinExistence type="inferred from homology"/>
<reference evidence="6" key="1">
    <citation type="submission" date="2022-08" db="EMBL/GenBank/DDBJ databases">
        <title>Genome sequence of Vagococcus luciliae DSM 112651.</title>
        <authorList>
            <person name="Juan G."/>
            <person name="Anja P."/>
            <person name="Rolf D."/>
            <person name="Kampfer P."/>
            <person name="Vilcinskas A."/>
        </authorList>
    </citation>
    <scope>NUCLEOTIDE SEQUENCE</scope>
    <source>
        <strain evidence="6">G314FT</strain>
    </source>
</reference>
<dbReference type="PANTHER" id="PTHR30419">
    <property type="entry name" value="HTH-TYPE TRANSCRIPTIONAL REGULATOR YBHD"/>
    <property type="match status" value="1"/>
</dbReference>
<dbReference type="InterPro" id="IPR000847">
    <property type="entry name" value="LysR_HTH_N"/>
</dbReference>
<dbReference type="InterPro" id="IPR036388">
    <property type="entry name" value="WH-like_DNA-bd_sf"/>
</dbReference>
<evidence type="ECO:0000259" key="5">
    <source>
        <dbReference type="PROSITE" id="PS50931"/>
    </source>
</evidence>
<evidence type="ECO:0000256" key="3">
    <source>
        <dbReference type="ARBA" id="ARBA00023125"/>
    </source>
</evidence>
<accession>A0ABY5P1A0</accession>
<dbReference type="Pfam" id="PF03466">
    <property type="entry name" value="LysR_substrate"/>
    <property type="match status" value="1"/>
</dbReference>
<dbReference type="InterPro" id="IPR036390">
    <property type="entry name" value="WH_DNA-bd_sf"/>
</dbReference>
<evidence type="ECO:0000313" key="6">
    <source>
        <dbReference type="EMBL" id="UUV99715.1"/>
    </source>
</evidence>
<feature type="domain" description="HTH lysR-type" evidence="5">
    <location>
        <begin position="1"/>
        <end position="58"/>
    </location>
</feature>
<dbReference type="InterPro" id="IPR005119">
    <property type="entry name" value="LysR_subst-bd"/>
</dbReference>
<keyword evidence="2" id="KW-0805">Transcription regulation</keyword>
<keyword evidence="3" id="KW-0238">DNA-binding</keyword>
<comment type="similarity">
    <text evidence="1">Belongs to the LysR transcriptional regulatory family.</text>
</comment>
<evidence type="ECO:0000313" key="7">
    <source>
        <dbReference type="Proteomes" id="UP001058273"/>
    </source>
</evidence>
<dbReference type="InterPro" id="IPR050950">
    <property type="entry name" value="HTH-type_LysR_regulators"/>
</dbReference>
<dbReference type="Pfam" id="PF00126">
    <property type="entry name" value="HTH_1"/>
    <property type="match status" value="1"/>
</dbReference>
<dbReference type="PROSITE" id="PS50931">
    <property type="entry name" value="HTH_LYSR"/>
    <property type="match status" value="1"/>
</dbReference>
<name>A0ABY5P1A0_9ENTE</name>
<dbReference type="CDD" id="cd05466">
    <property type="entry name" value="PBP2_LTTR_substrate"/>
    <property type="match status" value="1"/>
</dbReference>
<keyword evidence="7" id="KW-1185">Reference proteome</keyword>
<keyword evidence="4" id="KW-0804">Transcription</keyword>
<dbReference type="PRINTS" id="PR00039">
    <property type="entry name" value="HTHLYSR"/>
</dbReference>
<organism evidence="6 7">
    <name type="scientific">Vagococcus luciliae</name>
    <dbReference type="NCBI Taxonomy" id="2920380"/>
    <lineage>
        <taxon>Bacteria</taxon>
        <taxon>Bacillati</taxon>
        <taxon>Bacillota</taxon>
        <taxon>Bacilli</taxon>
        <taxon>Lactobacillales</taxon>
        <taxon>Enterococcaceae</taxon>
        <taxon>Vagococcus</taxon>
    </lineage>
</organism>
<evidence type="ECO:0000256" key="4">
    <source>
        <dbReference type="ARBA" id="ARBA00023163"/>
    </source>
</evidence>
<dbReference type="Gene3D" id="3.40.190.290">
    <property type="match status" value="1"/>
</dbReference>
<dbReference type="Proteomes" id="UP001058273">
    <property type="component" value="Chromosome"/>
</dbReference>
<dbReference type="SUPFAM" id="SSF53850">
    <property type="entry name" value="Periplasmic binding protein-like II"/>
    <property type="match status" value="1"/>
</dbReference>
<dbReference type="PANTHER" id="PTHR30419:SF8">
    <property type="entry name" value="NITROGEN ASSIMILATION TRANSCRIPTIONAL ACTIVATOR-RELATED"/>
    <property type="match status" value="1"/>
</dbReference>
<reference evidence="6" key="2">
    <citation type="submission" date="2022-08" db="EMBL/GenBank/DDBJ databases">
        <authorList>
            <person name="Poehlein A."/>
            <person name="Guzman J."/>
            <person name="Daniel R."/>
            <person name="Vilcinskas A."/>
        </authorList>
    </citation>
    <scope>NUCLEOTIDE SEQUENCE</scope>
    <source>
        <strain evidence="6">G314FT</strain>
    </source>
</reference>
<evidence type="ECO:0000256" key="2">
    <source>
        <dbReference type="ARBA" id="ARBA00023015"/>
    </source>
</evidence>
<dbReference type="EMBL" id="CP102451">
    <property type="protein sequence ID" value="UUV99715.1"/>
    <property type="molecule type" value="Genomic_DNA"/>
</dbReference>
<protein>
    <submittedName>
        <fullName evidence="6">HTH-type transcriptional regulator CynR</fullName>
    </submittedName>
</protein>
<gene>
    <name evidence="6" type="primary">cynR</name>
    <name evidence="6" type="ORF">G314FT_18840</name>
</gene>
<sequence>MEFRQIRYFIEIIKAQNYSHAAKNLFVTQPTLSWNMNKLQEELGVKLLYQVGNKVMPTTAGSILFNKGQEILEDIERLTTEIETDNTLEKKELVLGSNAVISPVFMPLIEKFMAIYPNFSITIEEQGSIKTQKKVAKGELEIGIVSFPIKEENLEIERNIFHTMKYDASILMRDDHPLASKKSLNLKDLKDYTFSSMSKDYVLWHVLQGMTRDVGFIPKIDIMSNNHEVLVNNIMKNNTLALLPIQLKDFYDNSPLTWVPIKDKIKPFDIVVIHKKNTPLSPAAALCLEFLTNQKIIND</sequence>
<dbReference type="SUPFAM" id="SSF46785">
    <property type="entry name" value="Winged helix' DNA-binding domain"/>
    <property type="match status" value="1"/>
</dbReference>